<evidence type="ECO:0000313" key="2">
    <source>
        <dbReference type="EMBL" id="GFC74361.1"/>
    </source>
</evidence>
<sequence>TKHDRVPSASKSSRSKNKEAEVEEHHKNLLFSKNNKHISSACNNIQIGSHDVISKVVCAMCRKCLISVNHDKCLRNYVNGKNSCGKNQKAKVSFKENQMKYQTKVIKPKKVESHKSLTTPKPRKSRLVLRWSPTGRMFDQEGKIVDSSEIVSQSDCVNGDNACTSNSLEPKIKRFRNSTSLLDRLFRFVYGASIRVVTSI</sequence>
<dbReference type="EMBL" id="BKCJ011046923">
    <property type="protein sequence ID" value="GFC74361.1"/>
    <property type="molecule type" value="Genomic_DNA"/>
</dbReference>
<organism evidence="2">
    <name type="scientific">Tanacetum cinerariifolium</name>
    <name type="common">Dalmatian daisy</name>
    <name type="synonym">Chrysanthemum cinerariifolium</name>
    <dbReference type="NCBI Taxonomy" id="118510"/>
    <lineage>
        <taxon>Eukaryota</taxon>
        <taxon>Viridiplantae</taxon>
        <taxon>Streptophyta</taxon>
        <taxon>Embryophyta</taxon>
        <taxon>Tracheophyta</taxon>
        <taxon>Spermatophyta</taxon>
        <taxon>Magnoliopsida</taxon>
        <taxon>eudicotyledons</taxon>
        <taxon>Gunneridae</taxon>
        <taxon>Pentapetalae</taxon>
        <taxon>asterids</taxon>
        <taxon>campanulids</taxon>
        <taxon>Asterales</taxon>
        <taxon>Asteraceae</taxon>
        <taxon>Asteroideae</taxon>
        <taxon>Anthemideae</taxon>
        <taxon>Anthemidinae</taxon>
        <taxon>Tanacetum</taxon>
    </lineage>
</organism>
<name>A0A699QVM1_TANCI</name>
<feature type="non-terminal residue" evidence="2">
    <location>
        <position position="1"/>
    </location>
</feature>
<proteinExistence type="predicted"/>
<feature type="region of interest" description="Disordered" evidence="1">
    <location>
        <begin position="1"/>
        <end position="24"/>
    </location>
</feature>
<evidence type="ECO:0000256" key="1">
    <source>
        <dbReference type="SAM" id="MobiDB-lite"/>
    </source>
</evidence>
<evidence type="ECO:0008006" key="3">
    <source>
        <dbReference type="Google" id="ProtNLM"/>
    </source>
</evidence>
<accession>A0A699QVM1</accession>
<protein>
    <recommendedName>
        <fullName evidence="3">Integrase, catalytic region, zinc finger, CCHC-type, peptidase aspartic, catalytic</fullName>
    </recommendedName>
</protein>
<gene>
    <name evidence="2" type="ORF">Tci_846331</name>
</gene>
<comment type="caution">
    <text evidence="2">The sequence shown here is derived from an EMBL/GenBank/DDBJ whole genome shotgun (WGS) entry which is preliminary data.</text>
</comment>
<dbReference type="AlphaFoldDB" id="A0A699QVM1"/>
<reference evidence="2" key="1">
    <citation type="journal article" date="2019" name="Sci. Rep.">
        <title>Draft genome of Tanacetum cinerariifolium, the natural source of mosquito coil.</title>
        <authorList>
            <person name="Yamashiro T."/>
            <person name="Shiraishi A."/>
            <person name="Satake H."/>
            <person name="Nakayama K."/>
        </authorList>
    </citation>
    <scope>NUCLEOTIDE SEQUENCE</scope>
</reference>